<accession>A0AAN8TPD2</accession>
<keyword evidence="2" id="KW-1185">Reference proteome</keyword>
<name>A0AAN8TPD2_SOLBU</name>
<organism evidence="1 2">
    <name type="scientific">Solanum bulbocastanum</name>
    <name type="common">Wild potato</name>
    <dbReference type="NCBI Taxonomy" id="147425"/>
    <lineage>
        <taxon>Eukaryota</taxon>
        <taxon>Viridiplantae</taxon>
        <taxon>Streptophyta</taxon>
        <taxon>Embryophyta</taxon>
        <taxon>Tracheophyta</taxon>
        <taxon>Spermatophyta</taxon>
        <taxon>Magnoliopsida</taxon>
        <taxon>eudicotyledons</taxon>
        <taxon>Gunneridae</taxon>
        <taxon>Pentapetalae</taxon>
        <taxon>asterids</taxon>
        <taxon>lamiids</taxon>
        <taxon>Solanales</taxon>
        <taxon>Solanaceae</taxon>
        <taxon>Solanoideae</taxon>
        <taxon>Solaneae</taxon>
        <taxon>Solanum</taxon>
    </lineage>
</organism>
<comment type="caution">
    <text evidence="1">The sequence shown here is derived from an EMBL/GenBank/DDBJ whole genome shotgun (WGS) entry which is preliminary data.</text>
</comment>
<proteinExistence type="predicted"/>
<sequence length="217" mass="24212">MLSRIRWMDSISTIRQGECILLNSQRQGTSIDNGNPLVPLHWDEYLAAISETFGDEFFDPMLELKQLRQIGTVREFQFLFDKLLTQCNLIGPQAVSCFLGGLKKELLEDCIVEELTPVIDSSILEPAKDTNMTTVEGETPMISYCALAGIKGAQTIQVIRYSGKKPIQILLNGGSTLNFISMEFVKRLGCTVVPTPVRYVNLGNNFREVTSGVVKIF</sequence>
<dbReference type="Proteomes" id="UP001371456">
    <property type="component" value="Unassembled WGS sequence"/>
</dbReference>
<evidence type="ECO:0000313" key="2">
    <source>
        <dbReference type="Proteomes" id="UP001371456"/>
    </source>
</evidence>
<evidence type="ECO:0008006" key="3">
    <source>
        <dbReference type="Google" id="ProtNLM"/>
    </source>
</evidence>
<evidence type="ECO:0000313" key="1">
    <source>
        <dbReference type="EMBL" id="KAK6791390.1"/>
    </source>
</evidence>
<protein>
    <recommendedName>
        <fullName evidence="3">Retrotransposon gag domain-containing protein</fullName>
    </recommendedName>
</protein>
<gene>
    <name evidence="1" type="ORF">RDI58_010471</name>
</gene>
<reference evidence="1 2" key="1">
    <citation type="submission" date="2024-02" db="EMBL/GenBank/DDBJ databases">
        <title>de novo genome assembly of Solanum bulbocastanum strain 11H21.</title>
        <authorList>
            <person name="Hosaka A.J."/>
        </authorList>
    </citation>
    <scope>NUCLEOTIDE SEQUENCE [LARGE SCALE GENOMIC DNA]</scope>
    <source>
        <tissue evidence="1">Young leaves</tissue>
    </source>
</reference>
<dbReference type="EMBL" id="JBANQN010000004">
    <property type="protein sequence ID" value="KAK6791390.1"/>
    <property type="molecule type" value="Genomic_DNA"/>
</dbReference>
<dbReference type="AlphaFoldDB" id="A0AAN8TPD2"/>